<organism evidence="2 3">
    <name type="scientific">Paraburkholderia megapolitana</name>
    <dbReference type="NCBI Taxonomy" id="420953"/>
    <lineage>
        <taxon>Bacteria</taxon>
        <taxon>Pseudomonadati</taxon>
        <taxon>Pseudomonadota</taxon>
        <taxon>Betaproteobacteria</taxon>
        <taxon>Burkholderiales</taxon>
        <taxon>Burkholderiaceae</taxon>
        <taxon>Paraburkholderia</taxon>
    </lineage>
</organism>
<reference evidence="2 3" key="1">
    <citation type="submission" date="2016-10" db="EMBL/GenBank/DDBJ databases">
        <authorList>
            <person name="de Groot N.N."/>
        </authorList>
    </citation>
    <scope>NUCLEOTIDE SEQUENCE [LARGE SCALE GENOMIC DNA]</scope>
    <source>
        <strain evidence="2 3">LMG 23650</strain>
    </source>
</reference>
<dbReference type="AlphaFoldDB" id="A0A1I3JI24"/>
<dbReference type="EMBL" id="FOQU01000003">
    <property type="protein sequence ID" value="SFI59911.1"/>
    <property type="molecule type" value="Genomic_DNA"/>
</dbReference>
<feature type="transmembrane region" description="Helical" evidence="1">
    <location>
        <begin position="104"/>
        <end position="128"/>
    </location>
</feature>
<accession>A0A1I3JI24</accession>
<dbReference type="OrthoDB" id="9006712at2"/>
<name>A0A1I3JI24_9BURK</name>
<evidence type="ECO:0000256" key="1">
    <source>
        <dbReference type="SAM" id="Phobius"/>
    </source>
</evidence>
<keyword evidence="1" id="KW-1133">Transmembrane helix</keyword>
<gene>
    <name evidence="2" type="ORF">SAMN05192543_103721</name>
</gene>
<feature type="transmembrane region" description="Helical" evidence="1">
    <location>
        <begin position="185"/>
        <end position="211"/>
    </location>
</feature>
<keyword evidence="1" id="KW-0812">Transmembrane</keyword>
<evidence type="ECO:0000313" key="2">
    <source>
        <dbReference type="EMBL" id="SFI59911.1"/>
    </source>
</evidence>
<dbReference type="RefSeq" id="WP_091011597.1">
    <property type="nucleotide sequence ID" value="NZ_CP041745.1"/>
</dbReference>
<feature type="transmembrane region" description="Helical" evidence="1">
    <location>
        <begin position="53"/>
        <end position="73"/>
    </location>
</feature>
<feature type="transmembrane region" description="Helical" evidence="1">
    <location>
        <begin position="140"/>
        <end position="165"/>
    </location>
</feature>
<keyword evidence="3" id="KW-1185">Reference proteome</keyword>
<protein>
    <submittedName>
        <fullName evidence="2">Uncharacterized protein</fullName>
    </submittedName>
</protein>
<feature type="transmembrane region" description="Helical" evidence="1">
    <location>
        <begin position="232"/>
        <end position="249"/>
    </location>
</feature>
<dbReference type="Proteomes" id="UP000199548">
    <property type="component" value="Unassembled WGS sequence"/>
</dbReference>
<sequence length="263" mass="28337">MNKVTFEQCVEGAWRDAANFIGRYPLFVVALSAGLFFIGVARNELRGSHSFSVFLALGALWLLRLLLITVSAVQTLRHVLLRHETAIARASACWSYLKYGGLVYGFAACTMALMAVIVILMIVAFHMLGIRVHEPASGAVVICIVVMFAIWVHVRLSLLPIHVAIGMPLHWRAAWRDSRGHCLGILGTYLAISLTLAFVALIVGVIAGAVAGIFPGALAENRGLLTKSIQDLLSIPAVVVVSAGSAWIYRRYAAELLTQSGAG</sequence>
<keyword evidence="1" id="KW-0472">Membrane</keyword>
<feature type="transmembrane region" description="Helical" evidence="1">
    <location>
        <begin position="20"/>
        <end position="41"/>
    </location>
</feature>
<proteinExistence type="predicted"/>
<evidence type="ECO:0000313" key="3">
    <source>
        <dbReference type="Proteomes" id="UP000199548"/>
    </source>
</evidence>